<accession>A0A543CG50</accession>
<organism evidence="2 3">
    <name type="scientific">Actinoallomurus bryophytorum</name>
    <dbReference type="NCBI Taxonomy" id="1490222"/>
    <lineage>
        <taxon>Bacteria</taxon>
        <taxon>Bacillati</taxon>
        <taxon>Actinomycetota</taxon>
        <taxon>Actinomycetes</taxon>
        <taxon>Streptosporangiales</taxon>
        <taxon>Thermomonosporaceae</taxon>
        <taxon>Actinoallomurus</taxon>
    </lineage>
</organism>
<dbReference type="InterPro" id="IPR016602">
    <property type="entry name" value="UCP012666"/>
</dbReference>
<gene>
    <name evidence="2" type="ORF">FB559_1622</name>
</gene>
<dbReference type="OrthoDB" id="240589at2"/>
<dbReference type="EMBL" id="VFOZ01000001">
    <property type="protein sequence ID" value="TQL96102.1"/>
    <property type="molecule type" value="Genomic_DNA"/>
</dbReference>
<keyword evidence="2" id="KW-0436">Ligase</keyword>
<dbReference type="GO" id="GO:0042398">
    <property type="term" value="P:modified amino acid biosynthetic process"/>
    <property type="evidence" value="ECO:0007669"/>
    <property type="project" value="InterPro"/>
</dbReference>
<dbReference type="GO" id="GO:0004357">
    <property type="term" value="F:glutamate-cysteine ligase activity"/>
    <property type="evidence" value="ECO:0007669"/>
    <property type="project" value="UniProtKB-EC"/>
</dbReference>
<dbReference type="Proteomes" id="UP000316096">
    <property type="component" value="Unassembled WGS sequence"/>
</dbReference>
<evidence type="ECO:0000256" key="1">
    <source>
        <dbReference type="ARBA" id="ARBA00048819"/>
    </source>
</evidence>
<dbReference type="InterPro" id="IPR006336">
    <property type="entry name" value="GCS2"/>
</dbReference>
<evidence type="ECO:0000313" key="2">
    <source>
        <dbReference type="EMBL" id="TQL96102.1"/>
    </source>
</evidence>
<dbReference type="InterPro" id="IPR014746">
    <property type="entry name" value="Gln_synth/guanido_kin_cat_dom"/>
</dbReference>
<proteinExistence type="predicted"/>
<dbReference type="Pfam" id="PF04107">
    <property type="entry name" value="GCS2"/>
    <property type="match status" value="1"/>
</dbReference>
<dbReference type="PIRSF" id="PIRSF012666">
    <property type="entry name" value="UCP012666"/>
    <property type="match status" value="1"/>
</dbReference>
<comment type="caution">
    <text evidence="2">The sequence shown here is derived from an EMBL/GenBank/DDBJ whole genome shotgun (WGS) entry which is preliminary data.</text>
</comment>
<dbReference type="Gene3D" id="3.30.590.20">
    <property type="match status" value="1"/>
</dbReference>
<keyword evidence="3" id="KW-1185">Reference proteome</keyword>
<name>A0A543CG50_9ACTN</name>
<reference evidence="2 3" key="1">
    <citation type="submission" date="2019-06" db="EMBL/GenBank/DDBJ databases">
        <title>Sequencing the genomes of 1000 actinobacteria strains.</title>
        <authorList>
            <person name="Klenk H.-P."/>
        </authorList>
    </citation>
    <scope>NUCLEOTIDE SEQUENCE [LARGE SCALE GENOMIC DNA]</scope>
    <source>
        <strain evidence="2 3">DSM 102200</strain>
    </source>
</reference>
<protein>
    <submittedName>
        <fullName evidence="2">Gamma-glutamyl:cysteine ligase YbdK (ATP-grasp superfamily)</fullName>
    </submittedName>
</protein>
<dbReference type="SUPFAM" id="SSF55931">
    <property type="entry name" value="Glutamine synthetase/guanido kinase"/>
    <property type="match status" value="1"/>
</dbReference>
<evidence type="ECO:0000313" key="3">
    <source>
        <dbReference type="Proteomes" id="UP000316096"/>
    </source>
</evidence>
<dbReference type="PANTHER" id="PTHR36510">
    <property type="entry name" value="GLUTAMATE--CYSTEINE LIGASE 2-RELATED"/>
    <property type="match status" value="1"/>
</dbReference>
<dbReference type="InterPro" id="IPR050141">
    <property type="entry name" value="GCL_type2/YbdK_subfam"/>
</dbReference>
<dbReference type="PANTHER" id="PTHR36510:SF3">
    <property type="entry name" value="CONSERVED PROTEIN"/>
    <property type="match status" value="1"/>
</dbReference>
<comment type="catalytic activity">
    <reaction evidence="1">
        <text>L-cysteine + L-glutamate + ATP = gamma-L-glutamyl-L-cysteine + ADP + phosphate + H(+)</text>
        <dbReference type="Rhea" id="RHEA:13285"/>
        <dbReference type="ChEBI" id="CHEBI:15378"/>
        <dbReference type="ChEBI" id="CHEBI:29985"/>
        <dbReference type="ChEBI" id="CHEBI:30616"/>
        <dbReference type="ChEBI" id="CHEBI:35235"/>
        <dbReference type="ChEBI" id="CHEBI:43474"/>
        <dbReference type="ChEBI" id="CHEBI:58173"/>
        <dbReference type="ChEBI" id="CHEBI:456216"/>
        <dbReference type="EC" id="6.3.2.2"/>
    </reaction>
</comment>
<dbReference type="AlphaFoldDB" id="A0A543CG50"/>
<sequence length="489" mass="54766">MGRDVSAITVSTEDRRRYREKVQRCLEAFAALLRDSRFATDPPSMGMEIELNLVDDAGRPAMRNAAVLDSISDEQWSTELAQFNIEVNLPPFPLAAKSLGALEQTVRDALNDADARARRHDARLMLVGILPTVRQADLTESALSANPRYRLLNEQILAARGGEDMHLDIEGIERLRTHADSISPEAACTSVQYHLQVRPEDFGAYWNASQMIAGVQAALAANSPFLFGRELWRETRIPLFEQATDTRAKELREQGVRPRVWFGERWITSVLDLFEENSRYFSPLLPVCDEDDPLDQLARGEVPSLAELTLHNGTVYRWNRPVYDIAQGRPHLRVENRVLPAGPTVADTMANGAFYYGLIRALADEEEPPWSGMSFASAADNLRRGARDGMDAMLVWPGAGEIPVTELVLRRLLPQAAIGLDRWGVDGVVRDRLLGIIEQRCIAGRNGATWQARTVHAIGGDRPEALRLMVQRYIEHMHTNAPVHTWPID</sequence>